<feature type="domain" description="NAD-dependent epimerase/dehydratase" evidence="3">
    <location>
        <begin position="3"/>
        <end position="232"/>
    </location>
</feature>
<dbReference type="EC" id="5.1.3.2" evidence="4"/>
<dbReference type="Gene3D" id="3.40.50.720">
    <property type="entry name" value="NAD(P)-binding Rossmann-like Domain"/>
    <property type="match status" value="1"/>
</dbReference>
<organism evidence="4">
    <name type="scientific">Magnetococcus massalia (strain MO-1)</name>
    <dbReference type="NCBI Taxonomy" id="451514"/>
    <lineage>
        <taxon>Bacteria</taxon>
        <taxon>Pseudomonadati</taxon>
        <taxon>Pseudomonadota</taxon>
        <taxon>Magnetococcia</taxon>
        <taxon>Magnetococcales</taxon>
        <taxon>Magnetococcaceae</taxon>
        <taxon>Magnetococcus</taxon>
    </lineage>
</organism>
<dbReference type="EMBL" id="LO017727">
    <property type="protein sequence ID" value="CRH06896.1"/>
    <property type="molecule type" value="Genomic_DNA"/>
</dbReference>
<comment type="pathway">
    <text evidence="1">Bacterial outer membrane biogenesis; LPS O-antigen biosynthesis.</text>
</comment>
<reference evidence="4" key="1">
    <citation type="submission" date="2015-04" db="EMBL/GenBank/DDBJ databases">
        <authorList>
            <person name="Syromyatnikov M.Y."/>
            <person name="Popov V.N."/>
        </authorList>
    </citation>
    <scope>NUCLEOTIDE SEQUENCE</scope>
    <source>
        <strain evidence="4">MO-1</strain>
    </source>
</reference>
<keyword evidence="4" id="KW-0413">Isomerase</keyword>
<gene>
    <name evidence="4" type="ORF">MAGMO_2746</name>
</gene>
<dbReference type="AlphaFoldDB" id="A0A1S7LMD1"/>
<dbReference type="PANTHER" id="PTHR43000">
    <property type="entry name" value="DTDP-D-GLUCOSE 4,6-DEHYDRATASE-RELATED"/>
    <property type="match status" value="1"/>
</dbReference>
<dbReference type="InterPro" id="IPR001509">
    <property type="entry name" value="Epimerase_deHydtase"/>
</dbReference>
<sequence length="306" mass="33182">MKILITGGAGFVGTNLVAHLSRIGGYEITVLDNETMGKREHLAEFGVRFIHGDIRNEADLKEALAGQQTVVHFAADTRVMDSIENPLFNFDVNVVGTFKLFNAAREAGVASIVNASTGGAIIGEAEPPVHELMLPNPVSPYGASKLAVEGYASAFSGSYGLNVTSLRFANVYGTRSFHKGSVVAHFYKQILAGKPLVVYGDGSQVRDYIFVEDLCDGIVRAIESGKSGVFQLGSGVPVSLNQLIDLMREIVGDTYPIEVAYRDARAGEIYKTWCEVSKAKQELGFAPDTPLRDGLTQTWNWFLQRA</sequence>
<evidence type="ECO:0000313" key="4">
    <source>
        <dbReference type="EMBL" id="CRH06896.1"/>
    </source>
</evidence>
<dbReference type="InterPro" id="IPR020904">
    <property type="entry name" value="Sc_DH/Rdtase_CS"/>
</dbReference>
<dbReference type="PROSITE" id="PS00061">
    <property type="entry name" value="ADH_SHORT"/>
    <property type="match status" value="1"/>
</dbReference>
<dbReference type="GO" id="GO:0003978">
    <property type="term" value="F:UDP-glucose 4-epimerase activity"/>
    <property type="evidence" value="ECO:0007669"/>
    <property type="project" value="UniProtKB-EC"/>
</dbReference>
<comment type="similarity">
    <text evidence="2">Belongs to the NAD(P)-dependent epimerase/dehydratase family.</text>
</comment>
<dbReference type="SUPFAM" id="SSF51735">
    <property type="entry name" value="NAD(P)-binding Rossmann-fold domains"/>
    <property type="match status" value="1"/>
</dbReference>
<protein>
    <submittedName>
        <fullName evidence="4">Putative UDP-glucose 4-epimerase</fullName>
        <ecNumber evidence="4">5.1.3.2</ecNumber>
    </submittedName>
</protein>
<dbReference type="Pfam" id="PF01370">
    <property type="entry name" value="Epimerase"/>
    <property type="match status" value="1"/>
</dbReference>
<dbReference type="Gene3D" id="3.90.25.10">
    <property type="entry name" value="UDP-galactose 4-epimerase, domain 1"/>
    <property type="match status" value="1"/>
</dbReference>
<evidence type="ECO:0000256" key="2">
    <source>
        <dbReference type="ARBA" id="ARBA00007637"/>
    </source>
</evidence>
<dbReference type="InterPro" id="IPR036291">
    <property type="entry name" value="NAD(P)-bd_dom_sf"/>
</dbReference>
<proteinExistence type="inferred from homology"/>
<dbReference type="PRINTS" id="PR01713">
    <property type="entry name" value="NUCEPIMERASE"/>
</dbReference>
<accession>A0A1S7LMD1</accession>
<evidence type="ECO:0000259" key="3">
    <source>
        <dbReference type="Pfam" id="PF01370"/>
    </source>
</evidence>
<name>A0A1S7LMD1_MAGMO</name>
<evidence type="ECO:0000256" key="1">
    <source>
        <dbReference type="ARBA" id="ARBA00005125"/>
    </source>
</evidence>